<evidence type="ECO:0000313" key="18">
    <source>
        <dbReference type="Proteomes" id="UP000051401"/>
    </source>
</evidence>
<dbReference type="InterPro" id="IPR001030">
    <property type="entry name" value="Acoase/IPM_deHydtase_lsu_aba"/>
</dbReference>
<keyword evidence="8" id="KW-0004">4Fe-4S</keyword>
<dbReference type="Pfam" id="PF00330">
    <property type="entry name" value="Aconitase"/>
    <property type="match status" value="1"/>
</dbReference>
<comment type="pathway">
    <text evidence="4">Amino-acid biosynthesis; L-leucine biosynthesis; L-leucine from 3-methyl-2-oxobutanoate: step 2/4.</text>
</comment>
<dbReference type="AlphaFoldDB" id="A0A0T5P4F7"/>
<accession>A0A0T5P4F7</accession>
<keyword evidence="10" id="KW-0479">Metal-binding</keyword>
<dbReference type="PANTHER" id="PTHR43822">
    <property type="entry name" value="HOMOACONITASE, MITOCHONDRIAL-RELATED"/>
    <property type="match status" value="1"/>
</dbReference>
<dbReference type="PRINTS" id="PR00415">
    <property type="entry name" value="ACONITASE"/>
</dbReference>
<dbReference type="GO" id="GO:0009098">
    <property type="term" value="P:L-leucine biosynthetic process"/>
    <property type="evidence" value="ECO:0007669"/>
    <property type="project" value="UniProtKB-KW"/>
</dbReference>
<dbReference type="PATRIC" id="fig|540747.5.peg.2225"/>
<evidence type="ECO:0000259" key="15">
    <source>
        <dbReference type="Pfam" id="PF00330"/>
    </source>
</evidence>
<comment type="cofactor">
    <cofactor evidence="2">
        <name>[4Fe-4S] cluster</name>
        <dbReference type="ChEBI" id="CHEBI:49883"/>
    </cofactor>
</comment>
<dbReference type="PROSITE" id="PS00450">
    <property type="entry name" value="ACONITASE_1"/>
    <property type="match status" value="1"/>
</dbReference>
<keyword evidence="9" id="KW-0028">Amino-acid biosynthesis</keyword>
<comment type="function">
    <text evidence="3">Catalyzes the isomerization between 2-isopropylmalate and 3-isopropylmalate, via the formation of 2-isopropylmaleate.</text>
</comment>
<dbReference type="InterPro" id="IPR050067">
    <property type="entry name" value="IPM_dehydratase_rel_enz"/>
</dbReference>
<dbReference type="InterPro" id="IPR018136">
    <property type="entry name" value="Aconitase_4Fe-4S_BS"/>
</dbReference>
<keyword evidence="12" id="KW-0411">Iron-sulfur</keyword>
<dbReference type="PANTHER" id="PTHR43822:SF9">
    <property type="entry name" value="3-ISOPROPYLMALATE DEHYDRATASE"/>
    <property type="match status" value="1"/>
</dbReference>
<evidence type="ECO:0000313" key="16">
    <source>
        <dbReference type="EMBL" id="KRS15775.1"/>
    </source>
</evidence>
<evidence type="ECO:0000256" key="11">
    <source>
        <dbReference type="ARBA" id="ARBA00023004"/>
    </source>
</evidence>
<evidence type="ECO:0000256" key="2">
    <source>
        <dbReference type="ARBA" id="ARBA00001966"/>
    </source>
</evidence>
<dbReference type="NCBIfam" id="NF009116">
    <property type="entry name" value="PRK12466.1"/>
    <property type="match status" value="1"/>
</dbReference>
<proteinExistence type="predicted"/>
<dbReference type="KEGG" id="rid:RIdsm_00984"/>
<evidence type="ECO:0000256" key="9">
    <source>
        <dbReference type="ARBA" id="ARBA00022605"/>
    </source>
</evidence>
<dbReference type="GO" id="GO:0003861">
    <property type="term" value="F:3-isopropylmalate dehydratase activity"/>
    <property type="evidence" value="ECO:0007669"/>
    <property type="project" value="UniProtKB-EC"/>
</dbReference>
<reference evidence="17 19" key="2">
    <citation type="submission" date="2018-08" db="EMBL/GenBank/DDBJ databases">
        <title>Genetic Globetrotter - A new plasmid hitch-hiking vast phylogenetic and geographic distances.</title>
        <authorList>
            <person name="Vollmers J."/>
            <person name="Petersen J."/>
        </authorList>
    </citation>
    <scope>NUCLEOTIDE SEQUENCE [LARGE SCALE GENOMIC DNA]</scope>
    <source>
        <strain evidence="17 19">DSM 26383</strain>
    </source>
</reference>
<dbReference type="RefSeq" id="WP_057819697.1">
    <property type="nucleotide sequence ID" value="NZ_CP031598.1"/>
</dbReference>
<evidence type="ECO:0000256" key="13">
    <source>
        <dbReference type="ARBA" id="ARBA00023239"/>
    </source>
</evidence>
<dbReference type="Proteomes" id="UP000051401">
    <property type="component" value="Unassembled WGS sequence"/>
</dbReference>
<dbReference type="Gene3D" id="3.30.499.10">
    <property type="entry name" value="Aconitase, domain 3"/>
    <property type="match status" value="2"/>
</dbReference>
<dbReference type="GO" id="GO:0051539">
    <property type="term" value="F:4 iron, 4 sulfur cluster binding"/>
    <property type="evidence" value="ECO:0007669"/>
    <property type="project" value="UniProtKB-KW"/>
</dbReference>
<dbReference type="InterPro" id="IPR036008">
    <property type="entry name" value="Aconitase_4Fe-4S_dom"/>
</dbReference>
<keyword evidence="11" id="KW-0408">Iron</keyword>
<name>A0A0T5P4F7_9RHOB</name>
<dbReference type="STRING" id="540747.SAMN04488031_10686"/>
<evidence type="ECO:0000256" key="7">
    <source>
        <dbReference type="ARBA" id="ARBA00022430"/>
    </source>
</evidence>
<evidence type="ECO:0000256" key="4">
    <source>
        <dbReference type="ARBA" id="ARBA00004729"/>
    </source>
</evidence>
<dbReference type="GO" id="GO:0046872">
    <property type="term" value="F:metal ion binding"/>
    <property type="evidence" value="ECO:0007669"/>
    <property type="project" value="UniProtKB-KW"/>
</dbReference>
<comment type="subunit">
    <text evidence="5">Heterodimer of LeuC and LeuD.</text>
</comment>
<evidence type="ECO:0000256" key="3">
    <source>
        <dbReference type="ARBA" id="ARBA00002695"/>
    </source>
</evidence>
<keyword evidence="7" id="KW-0432">Leucine biosynthesis</keyword>
<dbReference type="EMBL" id="LAXI01000019">
    <property type="protein sequence ID" value="KRS15775.1"/>
    <property type="molecule type" value="Genomic_DNA"/>
</dbReference>
<dbReference type="EMBL" id="CP031598">
    <property type="protein sequence ID" value="QEW25199.1"/>
    <property type="molecule type" value="Genomic_DNA"/>
</dbReference>
<evidence type="ECO:0000256" key="14">
    <source>
        <dbReference type="ARBA" id="ARBA00023304"/>
    </source>
</evidence>
<organism evidence="16 18">
    <name type="scientific">Roseovarius indicus</name>
    <dbReference type="NCBI Taxonomy" id="540747"/>
    <lineage>
        <taxon>Bacteria</taxon>
        <taxon>Pseudomonadati</taxon>
        <taxon>Pseudomonadota</taxon>
        <taxon>Alphaproteobacteria</taxon>
        <taxon>Rhodobacterales</taxon>
        <taxon>Roseobacteraceae</taxon>
        <taxon>Roseovarius</taxon>
    </lineage>
</organism>
<dbReference type="SUPFAM" id="SSF53732">
    <property type="entry name" value="Aconitase iron-sulfur domain"/>
    <property type="match status" value="1"/>
</dbReference>
<gene>
    <name evidence="17" type="primary">leuC_2</name>
    <name evidence="17" type="ORF">RIdsm_00984</name>
    <name evidence="16" type="ORF">XM52_22225</name>
</gene>
<evidence type="ECO:0000256" key="1">
    <source>
        <dbReference type="ARBA" id="ARBA00000491"/>
    </source>
</evidence>
<evidence type="ECO:0000313" key="19">
    <source>
        <dbReference type="Proteomes" id="UP000325785"/>
    </source>
</evidence>
<comment type="catalytic activity">
    <reaction evidence="1">
        <text>(2R,3S)-3-isopropylmalate = (2S)-2-isopropylmalate</text>
        <dbReference type="Rhea" id="RHEA:32287"/>
        <dbReference type="ChEBI" id="CHEBI:1178"/>
        <dbReference type="ChEBI" id="CHEBI:35121"/>
        <dbReference type="EC" id="4.2.1.33"/>
    </reaction>
</comment>
<dbReference type="NCBIfam" id="NF004016">
    <property type="entry name" value="PRK05478.1"/>
    <property type="match status" value="1"/>
</dbReference>
<reference evidence="16 18" key="1">
    <citation type="submission" date="2015-04" db="EMBL/GenBank/DDBJ databases">
        <title>The draft genome sequence of Roseovarius indicus B108T.</title>
        <authorList>
            <person name="Li G."/>
            <person name="Lai Q."/>
            <person name="Shao Z."/>
            <person name="Yan P."/>
        </authorList>
    </citation>
    <scope>NUCLEOTIDE SEQUENCE [LARGE SCALE GENOMIC DNA]</scope>
    <source>
        <strain evidence="16 18">B108</strain>
    </source>
</reference>
<keyword evidence="14" id="KW-0100">Branched-chain amino acid biosynthesis</keyword>
<evidence type="ECO:0000256" key="5">
    <source>
        <dbReference type="ARBA" id="ARBA00011271"/>
    </source>
</evidence>
<evidence type="ECO:0000256" key="6">
    <source>
        <dbReference type="ARBA" id="ARBA00011998"/>
    </source>
</evidence>
<dbReference type="InterPro" id="IPR015931">
    <property type="entry name" value="Acnase/IPM_dHydase_lsu_aba_1/3"/>
</dbReference>
<feature type="domain" description="Aconitase/3-isopropylmalate dehydratase large subunit alpha/beta/alpha" evidence="15">
    <location>
        <begin position="9"/>
        <end position="449"/>
    </location>
</feature>
<dbReference type="Proteomes" id="UP000325785">
    <property type="component" value="Chromosome"/>
</dbReference>
<evidence type="ECO:0000313" key="17">
    <source>
        <dbReference type="EMBL" id="QEW25199.1"/>
    </source>
</evidence>
<dbReference type="EC" id="4.2.1.33" evidence="6"/>
<evidence type="ECO:0000256" key="10">
    <source>
        <dbReference type="ARBA" id="ARBA00022723"/>
    </source>
</evidence>
<evidence type="ECO:0000256" key="8">
    <source>
        <dbReference type="ARBA" id="ARBA00022485"/>
    </source>
</evidence>
<protein>
    <recommendedName>
        <fullName evidence="6">3-isopropylmalate dehydratase</fullName>
        <ecNumber evidence="6">4.2.1.33</ecNumber>
    </recommendedName>
</protein>
<keyword evidence="13 17" id="KW-0456">Lyase</keyword>
<dbReference type="OrthoDB" id="9802769at2"/>
<sequence>MPEARTFLDKVWDNHEVERLDNGQSLLFIDRLLLHELSTPRAFEELRKRGLKVANPDLVIGFSDHIVSTEPGRATGNVPGGPEMLEMFRRNARDFGIRHFDVDDDHQGIVHVVAPELGLILPGMTVVCGDSHTCTMGGVSAMGWGIGTSEIAQVLATQTLAIRKPGTMRVELTGALPKGVSAKDIVLGLIAEFGVSAGVGHMVEFTGEALAGMTVEARMTLCNMAIEMGARIGMTAPDEATFDYIAKRPLAPSPDVLETLRRACEDVATDPGATWDKTLTFDVSRLRPQITWGTTPGEAMAICGTIPAAADARALDYMQLDAGASLLGTPVNRVFIGSCTNGRLSDLREAAAILQGRKVAATVRALVVPGSMSVKRAAEAEGLDLIFKEAGFEWRDSGCSMCPGLNGDKAGAGERIVSTTNRNFENRQGTGARTHLASPASAAAAAITGVITDPGALAGAGT</sequence>
<evidence type="ECO:0000256" key="12">
    <source>
        <dbReference type="ARBA" id="ARBA00023014"/>
    </source>
</evidence>
<keyword evidence="18" id="KW-1185">Reference proteome</keyword>